<organism evidence="2 3">
    <name type="scientific">Microbacterium maritypicum</name>
    <name type="common">Microbacterium liquefaciens</name>
    <dbReference type="NCBI Taxonomy" id="33918"/>
    <lineage>
        <taxon>Bacteria</taxon>
        <taxon>Bacillati</taxon>
        <taxon>Actinomycetota</taxon>
        <taxon>Actinomycetes</taxon>
        <taxon>Micrococcales</taxon>
        <taxon>Microbacteriaceae</taxon>
        <taxon>Microbacterium</taxon>
    </lineage>
</organism>
<evidence type="ECO:0000256" key="1">
    <source>
        <dbReference type="SAM" id="Phobius"/>
    </source>
</evidence>
<keyword evidence="1" id="KW-1133">Transmembrane helix</keyword>
<dbReference type="EMBL" id="WAAQ01000003">
    <property type="protein sequence ID" value="KAB1881393.1"/>
    <property type="molecule type" value="Genomic_DNA"/>
</dbReference>
<feature type="transmembrane region" description="Helical" evidence="1">
    <location>
        <begin position="56"/>
        <end position="81"/>
    </location>
</feature>
<feature type="transmembrane region" description="Helical" evidence="1">
    <location>
        <begin position="7"/>
        <end position="30"/>
    </location>
</feature>
<feature type="transmembrane region" description="Helical" evidence="1">
    <location>
        <begin position="112"/>
        <end position="133"/>
    </location>
</feature>
<accession>A0AAD3WZJ1</accession>
<dbReference type="AlphaFoldDB" id="A0AAD3WZJ1"/>
<dbReference type="RefSeq" id="WP_151487320.1">
    <property type="nucleotide sequence ID" value="NZ_BAAAIN010000005.1"/>
</dbReference>
<reference evidence="2 3" key="1">
    <citation type="submission" date="2019-09" db="EMBL/GenBank/DDBJ databases">
        <title>Whole genome sequencing of Microbacterium maritypicum.</title>
        <authorList>
            <person name="Lenchi N."/>
        </authorList>
    </citation>
    <scope>NUCLEOTIDE SEQUENCE [LARGE SCALE GENOMIC DNA]</scope>
    <source>
        <strain evidence="2 3">DSM 12512</strain>
    </source>
</reference>
<gene>
    <name evidence="2" type="ORF">F6W70_16045</name>
</gene>
<feature type="transmembrane region" description="Helical" evidence="1">
    <location>
        <begin position="88"/>
        <end position="106"/>
    </location>
</feature>
<protein>
    <submittedName>
        <fullName evidence="2">Uncharacterized protein</fullName>
    </submittedName>
</protein>
<evidence type="ECO:0000313" key="3">
    <source>
        <dbReference type="Proteomes" id="UP000436027"/>
    </source>
</evidence>
<keyword evidence="1" id="KW-0472">Membrane</keyword>
<name>A0AAD3WZJ1_MICMQ</name>
<sequence>MRRPLATGLGAVLMSLRVIWGFISILIYVLNWNAIREDVFASADGGLLVPADVADLLLVIGLSALGVWYVFYGVLAGLVFAGANWARIVAMSFASLSIIVVFLDWWNAGIPVTFQTSLASVALDILVLLALSAQSARSFARRNDPRFASTGEPLE</sequence>
<dbReference type="Proteomes" id="UP000436027">
    <property type="component" value="Unassembled WGS sequence"/>
</dbReference>
<comment type="caution">
    <text evidence="2">The sequence shown here is derived from an EMBL/GenBank/DDBJ whole genome shotgun (WGS) entry which is preliminary data.</text>
</comment>
<keyword evidence="1" id="KW-0812">Transmembrane</keyword>
<evidence type="ECO:0000313" key="2">
    <source>
        <dbReference type="EMBL" id="KAB1881393.1"/>
    </source>
</evidence>
<proteinExistence type="predicted"/>